<dbReference type="Pfam" id="PF00072">
    <property type="entry name" value="Response_reg"/>
    <property type="match status" value="1"/>
</dbReference>
<dbReference type="InterPro" id="IPR050595">
    <property type="entry name" value="Bact_response_regulator"/>
</dbReference>
<dbReference type="SUPFAM" id="SSF52172">
    <property type="entry name" value="CheY-like"/>
    <property type="match status" value="1"/>
</dbReference>
<dbReference type="SMART" id="SM00448">
    <property type="entry name" value="REC"/>
    <property type="match status" value="1"/>
</dbReference>
<dbReference type="PANTHER" id="PTHR44591">
    <property type="entry name" value="STRESS RESPONSE REGULATOR PROTEIN 1"/>
    <property type="match status" value="1"/>
</dbReference>
<dbReference type="RefSeq" id="WP_327608010.1">
    <property type="nucleotide sequence ID" value="NZ_JARZFX010000006.1"/>
</dbReference>
<evidence type="ECO:0000256" key="2">
    <source>
        <dbReference type="PROSITE-ProRule" id="PRU00169"/>
    </source>
</evidence>
<evidence type="ECO:0000259" key="3">
    <source>
        <dbReference type="PROSITE" id="PS50110"/>
    </source>
</evidence>
<reference evidence="4 5" key="1">
    <citation type="journal article" date="2024" name="Int. J. Syst. Evol. Microbiol.">
        <title>Virgibacillus tibetensis sp. nov., isolated from salt lake on the Tibetan Plateau of China.</title>
        <authorList>
            <person name="Phurbu D."/>
            <person name="Liu Z.-X."/>
            <person name="Wang R."/>
            <person name="Zheng Y.-Y."/>
            <person name="Liu H.-C."/>
            <person name="Zhou Y.-G."/>
            <person name="Yu Y.-J."/>
            <person name="Li A.-H."/>
        </authorList>
    </citation>
    <scope>NUCLEOTIDE SEQUENCE [LARGE SCALE GENOMIC DNA]</scope>
    <source>
        <strain evidence="4 5">C22-A2</strain>
    </source>
</reference>
<evidence type="ECO:0000256" key="1">
    <source>
        <dbReference type="ARBA" id="ARBA00022553"/>
    </source>
</evidence>
<dbReference type="PANTHER" id="PTHR44591:SF3">
    <property type="entry name" value="RESPONSE REGULATORY DOMAIN-CONTAINING PROTEIN"/>
    <property type="match status" value="1"/>
</dbReference>
<dbReference type="InterPro" id="IPR001789">
    <property type="entry name" value="Sig_transdc_resp-reg_receiver"/>
</dbReference>
<dbReference type="Gene3D" id="3.40.50.2300">
    <property type="match status" value="1"/>
</dbReference>
<proteinExistence type="predicted"/>
<comment type="caution">
    <text evidence="4">The sequence shown here is derived from an EMBL/GenBank/DDBJ whole genome shotgun (WGS) entry which is preliminary data.</text>
</comment>
<name>A0ABU6KH90_9BACI</name>
<dbReference type="CDD" id="cd00156">
    <property type="entry name" value="REC"/>
    <property type="match status" value="1"/>
</dbReference>
<dbReference type="PROSITE" id="PS50110">
    <property type="entry name" value="RESPONSE_REGULATORY"/>
    <property type="match status" value="1"/>
</dbReference>
<accession>A0ABU6KH90</accession>
<protein>
    <submittedName>
        <fullName evidence="4">Response regulator</fullName>
    </submittedName>
</protein>
<evidence type="ECO:0000313" key="4">
    <source>
        <dbReference type="EMBL" id="MEC5424443.1"/>
    </source>
</evidence>
<feature type="modified residue" description="4-aspartylphosphate" evidence="2">
    <location>
        <position position="54"/>
    </location>
</feature>
<dbReference type="InterPro" id="IPR011006">
    <property type="entry name" value="CheY-like_superfamily"/>
</dbReference>
<feature type="domain" description="Response regulatory" evidence="3">
    <location>
        <begin position="5"/>
        <end position="119"/>
    </location>
</feature>
<sequence>MGKKKILVVDDQPGIRLLLTDILISEGFQVSTANTGKEALDKIYSRSFDLLIIDYNLPIINGIQVLQQMETDNIRTPAILMSGLAEDIITEAEEYTMVKEVLAKPFNIQDICISVKSLLN</sequence>
<evidence type="ECO:0000313" key="5">
    <source>
        <dbReference type="Proteomes" id="UP001335737"/>
    </source>
</evidence>
<organism evidence="4 5">
    <name type="scientific">Virgibacillus tibetensis</name>
    <dbReference type="NCBI Taxonomy" id="3042313"/>
    <lineage>
        <taxon>Bacteria</taxon>
        <taxon>Bacillati</taxon>
        <taxon>Bacillota</taxon>
        <taxon>Bacilli</taxon>
        <taxon>Bacillales</taxon>
        <taxon>Bacillaceae</taxon>
        <taxon>Virgibacillus</taxon>
    </lineage>
</organism>
<dbReference type="EMBL" id="JARZFX010000006">
    <property type="protein sequence ID" value="MEC5424443.1"/>
    <property type="molecule type" value="Genomic_DNA"/>
</dbReference>
<keyword evidence="1 2" id="KW-0597">Phosphoprotein</keyword>
<dbReference type="Proteomes" id="UP001335737">
    <property type="component" value="Unassembled WGS sequence"/>
</dbReference>
<gene>
    <name evidence="4" type="ORF">QGM71_13165</name>
</gene>
<keyword evidence="5" id="KW-1185">Reference proteome</keyword>